<dbReference type="InterPro" id="IPR019734">
    <property type="entry name" value="TPR_rpt"/>
</dbReference>
<dbReference type="SUPFAM" id="SSF48452">
    <property type="entry name" value="TPR-like"/>
    <property type="match status" value="1"/>
</dbReference>
<organism evidence="4 5">
    <name type="scientific">Bacteroides fragilis</name>
    <dbReference type="NCBI Taxonomy" id="817"/>
    <lineage>
        <taxon>Bacteria</taxon>
        <taxon>Pseudomonadati</taxon>
        <taxon>Bacteroidota</taxon>
        <taxon>Bacteroidia</taxon>
        <taxon>Bacteroidales</taxon>
        <taxon>Bacteroidaceae</taxon>
        <taxon>Bacteroides</taxon>
    </lineage>
</organism>
<dbReference type="Proteomes" id="UP000266644">
    <property type="component" value="Unassembled WGS sequence"/>
</dbReference>
<keyword evidence="2 3" id="KW-0802">TPR repeat</keyword>
<dbReference type="AlphaFoldDB" id="A0A396C3N0"/>
<reference evidence="4 5" key="1">
    <citation type="submission" date="2018-08" db="EMBL/GenBank/DDBJ databases">
        <title>A genome reference for cultivated species of the human gut microbiota.</title>
        <authorList>
            <person name="Zou Y."/>
            <person name="Xue W."/>
            <person name="Luo G."/>
        </authorList>
    </citation>
    <scope>NUCLEOTIDE SEQUENCE [LARGE SCALE GENOMIC DNA]</scope>
    <source>
        <strain evidence="4 5">AM18-6</strain>
    </source>
</reference>
<dbReference type="SMART" id="SM00028">
    <property type="entry name" value="TPR"/>
    <property type="match status" value="4"/>
</dbReference>
<evidence type="ECO:0000256" key="3">
    <source>
        <dbReference type="PROSITE-ProRule" id="PRU00339"/>
    </source>
</evidence>
<dbReference type="PROSITE" id="PS50005">
    <property type="entry name" value="TPR"/>
    <property type="match status" value="1"/>
</dbReference>
<dbReference type="Gene3D" id="1.25.40.10">
    <property type="entry name" value="Tetratricopeptide repeat domain"/>
    <property type="match status" value="2"/>
</dbReference>
<gene>
    <name evidence="4" type="ORF">DW228_02215</name>
</gene>
<feature type="repeat" description="TPR" evidence="3">
    <location>
        <begin position="110"/>
        <end position="143"/>
    </location>
</feature>
<evidence type="ECO:0000313" key="4">
    <source>
        <dbReference type="EMBL" id="RHH15784.1"/>
    </source>
</evidence>
<accession>A0A396C3N0</accession>
<comment type="caution">
    <text evidence="4">The sequence shown here is derived from an EMBL/GenBank/DDBJ whole genome shotgun (WGS) entry which is preliminary data.</text>
</comment>
<proteinExistence type="predicted"/>
<dbReference type="InterPro" id="IPR011990">
    <property type="entry name" value="TPR-like_helical_dom_sf"/>
</dbReference>
<evidence type="ECO:0000256" key="1">
    <source>
        <dbReference type="ARBA" id="ARBA00022737"/>
    </source>
</evidence>
<dbReference type="Pfam" id="PF00515">
    <property type="entry name" value="TPR_1"/>
    <property type="match status" value="1"/>
</dbReference>
<name>A0A396C3N0_BACFG</name>
<protein>
    <submittedName>
        <fullName evidence="4">Tetratricopeptide repeat protein</fullName>
    </submittedName>
</protein>
<dbReference type="EMBL" id="QRJE01000003">
    <property type="protein sequence ID" value="RHH15784.1"/>
    <property type="molecule type" value="Genomic_DNA"/>
</dbReference>
<dbReference type="InterPro" id="IPR051012">
    <property type="entry name" value="CellSynth/LPSAsmb/PSIAsmb"/>
</dbReference>
<keyword evidence="1" id="KW-0677">Repeat</keyword>
<dbReference type="PANTHER" id="PTHR45586">
    <property type="entry name" value="TPR REPEAT-CONTAINING PROTEIN PA4667"/>
    <property type="match status" value="1"/>
</dbReference>
<evidence type="ECO:0000313" key="5">
    <source>
        <dbReference type="Proteomes" id="UP000266644"/>
    </source>
</evidence>
<evidence type="ECO:0000256" key="2">
    <source>
        <dbReference type="ARBA" id="ARBA00022803"/>
    </source>
</evidence>
<dbReference type="PANTHER" id="PTHR45586:SF1">
    <property type="entry name" value="LIPOPOLYSACCHARIDE ASSEMBLY PROTEIN B"/>
    <property type="match status" value="1"/>
</dbReference>
<sequence length="461" mass="52928">MAEGLTERKILQRGNTGTKPEITKPIFTHMKYLLILLCLGFNVALSAQNVTSIQEAMANYDYKTAIRLIDGETASSQLLLQKAKALKGLGHTAEALSTLQHIISGLPENQQALIEAAECCRQLSKYNEALEYYRKVLKLNPEHTYAHLQYTRLLYNQQRYGDALHESVTLAKKDSSATVLRLMAESMEGLNMPIESMLCYISIIRKYPSDYLSVARLGSILNTMQDYEGAISLTEGYRQMDSTNVEVNRQNALAYCLHKNYPMAIKRYQDLTSQGDSTLLTCYYLGVSYYATKEYFKARDWLLKAKSRQSPSANLLYYLGRSCSKTLWKQDGIEYLNQAIDQTIPTDSIMERLYFGLADCYKEAKQTREQIKAIKEQYKYAPDRHILLYNMAFLSDKIKDTKATERYLQAFLRTKSQQKAIELQQDSDVEEEEPAPRIDYYKSAANKLESIRKEKFFKGEK</sequence>